<sequence length="79" mass="8774">MSSGTTAVAVEEAFATNDVPPGSAAKRPLLMGLVENPTDRGECRDVGEWVGGKRGDVEEESPWRYHFRHARCLRFLRSL</sequence>
<gene>
    <name evidence="1" type="ORF">Sradi_0773100</name>
</gene>
<reference evidence="1" key="1">
    <citation type="submission" date="2020-06" db="EMBL/GenBank/DDBJ databases">
        <authorList>
            <person name="Li T."/>
            <person name="Hu X."/>
            <person name="Zhang T."/>
            <person name="Song X."/>
            <person name="Zhang H."/>
            <person name="Dai N."/>
            <person name="Sheng W."/>
            <person name="Hou X."/>
            <person name="Wei L."/>
        </authorList>
    </citation>
    <scope>NUCLEOTIDE SEQUENCE</scope>
    <source>
        <strain evidence="1">G02</strain>
        <tissue evidence="1">Leaf</tissue>
    </source>
</reference>
<accession>A0AAW2VUE9</accession>
<evidence type="ECO:0000313" key="1">
    <source>
        <dbReference type="EMBL" id="KAL0431471.1"/>
    </source>
</evidence>
<protein>
    <submittedName>
        <fullName evidence="1">Uncharacterized protein</fullName>
    </submittedName>
</protein>
<proteinExistence type="predicted"/>
<organism evidence="1">
    <name type="scientific">Sesamum radiatum</name>
    <name type="common">Black benniseed</name>
    <dbReference type="NCBI Taxonomy" id="300843"/>
    <lineage>
        <taxon>Eukaryota</taxon>
        <taxon>Viridiplantae</taxon>
        <taxon>Streptophyta</taxon>
        <taxon>Embryophyta</taxon>
        <taxon>Tracheophyta</taxon>
        <taxon>Spermatophyta</taxon>
        <taxon>Magnoliopsida</taxon>
        <taxon>eudicotyledons</taxon>
        <taxon>Gunneridae</taxon>
        <taxon>Pentapetalae</taxon>
        <taxon>asterids</taxon>
        <taxon>lamiids</taxon>
        <taxon>Lamiales</taxon>
        <taxon>Pedaliaceae</taxon>
        <taxon>Sesamum</taxon>
    </lineage>
</organism>
<name>A0AAW2VUE9_SESRA</name>
<dbReference type="EMBL" id="JACGWJ010000003">
    <property type="protein sequence ID" value="KAL0431471.1"/>
    <property type="molecule type" value="Genomic_DNA"/>
</dbReference>
<comment type="caution">
    <text evidence="1">The sequence shown here is derived from an EMBL/GenBank/DDBJ whole genome shotgun (WGS) entry which is preliminary data.</text>
</comment>
<reference evidence="1" key="2">
    <citation type="journal article" date="2024" name="Plant">
        <title>Genomic evolution and insights into agronomic trait innovations of Sesamum species.</title>
        <authorList>
            <person name="Miao H."/>
            <person name="Wang L."/>
            <person name="Qu L."/>
            <person name="Liu H."/>
            <person name="Sun Y."/>
            <person name="Le M."/>
            <person name="Wang Q."/>
            <person name="Wei S."/>
            <person name="Zheng Y."/>
            <person name="Lin W."/>
            <person name="Duan Y."/>
            <person name="Cao H."/>
            <person name="Xiong S."/>
            <person name="Wang X."/>
            <person name="Wei L."/>
            <person name="Li C."/>
            <person name="Ma Q."/>
            <person name="Ju M."/>
            <person name="Zhao R."/>
            <person name="Li G."/>
            <person name="Mu C."/>
            <person name="Tian Q."/>
            <person name="Mei H."/>
            <person name="Zhang T."/>
            <person name="Gao T."/>
            <person name="Zhang H."/>
        </authorList>
    </citation>
    <scope>NUCLEOTIDE SEQUENCE</scope>
    <source>
        <strain evidence="1">G02</strain>
    </source>
</reference>
<dbReference type="AlphaFoldDB" id="A0AAW2VUE9"/>